<dbReference type="KEGG" id="eli:ELI_04915"/>
<evidence type="ECO:0000313" key="1">
    <source>
        <dbReference type="EMBL" id="ABC63075.1"/>
    </source>
</evidence>
<protein>
    <submittedName>
        <fullName evidence="1">Uncharacterized protein</fullName>
    </submittedName>
</protein>
<keyword evidence="2" id="KW-1185">Reference proteome</keyword>
<dbReference type="Proteomes" id="UP000008808">
    <property type="component" value="Chromosome"/>
</dbReference>
<organism evidence="1 2">
    <name type="scientific">Erythrobacter litoralis (strain HTCC2594)</name>
    <dbReference type="NCBI Taxonomy" id="314225"/>
    <lineage>
        <taxon>Bacteria</taxon>
        <taxon>Pseudomonadati</taxon>
        <taxon>Pseudomonadota</taxon>
        <taxon>Alphaproteobacteria</taxon>
        <taxon>Sphingomonadales</taxon>
        <taxon>Erythrobacteraceae</taxon>
        <taxon>Erythrobacter/Porphyrobacter group</taxon>
        <taxon>Erythrobacter</taxon>
    </lineage>
</organism>
<dbReference type="EMBL" id="CP000157">
    <property type="protein sequence ID" value="ABC63075.1"/>
    <property type="molecule type" value="Genomic_DNA"/>
</dbReference>
<dbReference type="STRING" id="314225.ELI_04915"/>
<dbReference type="HOGENOM" id="CLU_1822396_0_0_5"/>
<evidence type="ECO:0000313" key="2">
    <source>
        <dbReference type="Proteomes" id="UP000008808"/>
    </source>
</evidence>
<sequence length="141" mass="15865">MGDAELPAVSILVGGAALAGFFPAAEYKLKKNTAEGQRLGRADLWFDTSEGDRSFEFKFWRNQHWGLEDLKTTMKFAISCASQIPRNEAKRIFAGTIARIHHDGAEDACIKLAEGMDFCYQFSAEGYKLYLIFKDVTRQTQ</sequence>
<reference evidence="2" key="1">
    <citation type="journal article" date="2009" name="J. Bacteriol.">
        <title>Complete genome sequence of Erythrobacter litoralis HTCC2594.</title>
        <authorList>
            <person name="Oh H.M."/>
            <person name="Giovannoni S.J."/>
            <person name="Ferriera S."/>
            <person name="Johnson J."/>
            <person name="Cho J.C."/>
        </authorList>
    </citation>
    <scope>NUCLEOTIDE SEQUENCE [LARGE SCALE GENOMIC DNA]</scope>
    <source>
        <strain evidence="2">HTCC2594</strain>
    </source>
</reference>
<accession>Q2NB66</accession>
<gene>
    <name evidence="1" type="ordered locus">ELI_04915</name>
</gene>
<dbReference type="AlphaFoldDB" id="Q2NB66"/>
<proteinExistence type="predicted"/>
<name>Q2NB66_ERYLH</name>